<dbReference type="EMBL" id="CP000086">
    <property type="protein sequence ID" value="ABC39479.1"/>
    <property type="molecule type" value="Genomic_DNA"/>
</dbReference>
<dbReference type="Pfam" id="PF02153">
    <property type="entry name" value="PDH_N"/>
    <property type="match status" value="1"/>
</dbReference>
<feature type="binding site" evidence="14">
    <location>
        <position position="541"/>
    </location>
    <ligand>
        <name>phosphoenolpyruvate</name>
        <dbReference type="ChEBI" id="CHEBI:58702"/>
    </ligand>
</feature>
<dbReference type="EC" id="2.5.1.19" evidence="14"/>
<dbReference type="InterPro" id="IPR023193">
    <property type="entry name" value="EPSP_synthase_CS"/>
</dbReference>
<evidence type="ECO:0000256" key="6">
    <source>
        <dbReference type="ARBA" id="ARBA00022498"/>
    </source>
</evidence>
<dbReference type="HOGENOM" id="CLU_018912_0_0_4"/>
<dbReference type="GO" id="GO:0008977">
    <property type="term" value="F:prephenate dehydrogenase (NAD+) activity"/>
    <property type="evidence" value="ECO:0007669"/>
    <property type="project" value="UniProtKB-EC"/>
</dbReference>
<dbReference type="SUPFAM" id="SSF48179">
    <property type="entry name" value="6-phosphogluconate dehydrogenase C-terminal domain-like"/>
    <property type="match status" value="1"/>
</dbReference>
<dbReference type="GO" id="GO:0003866">
    <property type="term" value="F:3-phosphoshikimate 1-carboxyvinyltransferase activity"/>
    <property type="evidence" value="ECO:0007669"/>
    <property type="project" value="UniProtKB-UniRule"/>
</dbReference>
<reference evidence="16 17" key="1">
    <citation type="journal article" date="2005" name="BMC Genomics">
        <title>Bacterial genome adaptation to niches: divergence of the potential virulence genes in three Burkholderia species of different survival strategies.</title>
        <authorList>
            <person name="Kim H.S."/>
            <person name="Schell M.A."/>
            <person name="Yu Y."/>
            <person name="Ulrich R.L."/>
            <person name="Sarria S.H."/>
            <person name="Nierman W.C."/>
            <person name="DeShazer D."/>
        </authorList>
    </citation>
    <scope>NUCLEOTIDE SEQUENCE [LARGE SCALE GENOMIC DNA]</scope>
    <source>
        <strain evidence="17">ATCC 700388 / DSM 13276 / CCUG 48851 / CIP 106301 / E264</strain>
    </source>
</reference>
<dbReference type="FunFam" id="3.65.10.10:FF:000003">
    <property type="entry name" value="3-phosphoshikimate 1-carboxyvinyltransferase"/>
    <property type="match status" value="1"/>
</dbReference>
<name>Q2SY26_BURTA</name>
<evidence type="ECO:0000259" key="15">
    <source>
        <dbReference type="PROSITE" id="PS51176"/>
    </source>
</evidence>
<comment type="caution">
    <text evidence="14">Lacks conserved residue(s) required for the propagation of feature annotation.</text>
</comment>
<dbReference type="Pfam" id="PF00275">
    <property type="entry name" value="EPSP_synthase"/>
    <property type="match status" value="1"/>
</dbReference>
<dbReference type="UniPathway" id="UPA00053">
    <property type="reaction ID" value="UER00089"/>
</dbReference>
<dbReference type="NCBIfam" id="TIGR01356">
    <property type="entry name" value="aroA"/>
    <property type="match status" value="1"/>
</dbReference>
<dbReference type="PROSITE" id="PS51176">
    <property type="entry name" value="PDH_ADH"/>
    <property type="match status" value="1"/>
</dbReference>
<evidence type="ECO:0000256" key="1">
    <source>
        <dbReference type="ARBA" id="ARBA00004811"/>
    </source>
</evidence>
<dbReference type="GO" id="GO:0005737">
    <property type="term" value="C:cytoplasm"/>
    <property type="evidence" value="ECO:0007669"/>
    <property type="project" value="UniProtKB-SubCell"/>
</dbReference>
<dbReference type="Pfam" id="PF20463">
    <property type="entry name" value="PDH_C"/>
    <property type="match status" value="1"/>
</dbReference>
<dbReference type="InterPro" id="IPR003099">
    <property type="entry name" value="Prephen_DH"/>
</dbReference>
<evidence type="ECO:0000256" key="2">
    <source>
        <dbReference type="ARBA" id="ARBA00005067"/>
    </source>
</evidence>
<evidence type="ECO:0000256" key="3">
    <source>
        <dbReference type="ARBA" id="ARBA00007964"/>
    </source>
</evidence>
<evidence type="ECO:0000256" key="14">
    <source>
        <dbReference type="HAMAP-Rule" id="MF_00210"/>
    </source>
</evidence>
<keyword evidence="5 14" id="KW-0963">Cytoplasm</keyword>
<feature type="binding site" evidence="14">
    <location>
        <position position="541"/>
    </location>
    <ligand>
        <name>3-phosphoshikimate</name>
        <dbReference type="ChEBI" id="CHEBI:145989"/>
    </ligand>
</feature>
<feature type="binding site" evidence="14">
    <location>
        <position position="540"/>
    </location>
    <ligand>
        <name>3-phosphoshikimate</name>
        <dbReference type="ChEBI" id="CHEBI:145989"/>
    </ligand>
</feature>
<feature type="binding site" evidence="14">
    <location>
        <position position="722"/>
    </location>
    <ligand>
        <name>phosphoenolpyruvate</name>
        <dbReference type="ChEBI" id="CHEBI:58702"/>
    </ligand>
</feature>
<evidence type="ECO:0000313" key="16">
    <source>
        <dbReference type="EMBL" id="ABC39479.1"/>
    </source>
</evidence>
<dbReference type="GO" id="GO:0006571">
    <property type="term" value="P:tyrosine biosynthetic process"/>
    <property type="evidence" value="ECO:0007669"/>
    <property type="project" value="UniProtKB-KW"/>
</dbReference>
<comment type="subunit">
    <text evidence="14">Monomer.</text>
</comment>
<evidence type="ECO:0000256" key="5">
    <source>
        <dbReference type="ARBA" id="ARBA00022490"/>
    </source>
</evidence>
<feature type="binding site" evidence="14">
    <location>
        <position position="492"/>
    </location>
    <ligand>
        <name>phosphoenolpyruvate</name>
        <dbReference type="ChEBI" id="CHEBI:58702"/>
    </ligand>
</feature>
<dbReference type="HAMAP" id="MF_00210">
    <property type="entry name" value="EPSP_synth"/>
    <property type="match status" value="1"/>
</dbReference>
<comment type="function">
    <text evidence="14">Catalyzes the transfer of the enolpyruvyl moiety of phosphoenolpyruvate (PEP) to the 5-hydroxyl of shikimate-3-phosphate (S3P) to produce enolpyruvyl shikimate-3-phosphate and inorganic phosphate.</text>
</comment>
<dbReference type="FunFam" id="3.65.10.10:FF:000004">
    <property type="entry name" value="3-phosphoshikimate 1-carboxyvinyltransferase"/>
    <property type="match status" value="1"/>
</dbReference>
<evidence type="ECO:0000256" key="9">
    <source>
        <dbReference type="ARBA" id="ARBA00023002"/>
    </source>
</evidence>
<comment type="pathway">
    <text evidence="2">Amino-acid biosynthesis; L-tyrosine biosynthesis; (4-hydroxyphenyl)pyruvate from prephenate (NAD(+) route): step 1/1.</text>
</comment>
<keyword evidence="6" id="KW-0827">Tyrosine biosynthesis</keyword>
<feature type="binding site" evidence="14">
    <location>
        <position position="691"/>
    </location>
    <ligand>
        <name>3-phosphoshikimate</name>
        <dbReference type="ChEBI" id="CHEBI:145989"/>
    </ligand>
</feature>
<comment type="similarity">
    <text evidence="3">Belongs to the prephenate/arogenate dehydrogenase family.</text>
</comment>
<keyword evidence="9" id="KW-0560">Oxidoreductase</keyword>
<keyword evidence="17" id="KW-1185">Reference proteome</keyword>
<dbReference type="InterPro" id="IPR013792">
    <property type="entry name" value="RNA3'P_cycl/enolpyr_Trfase_a/b"/>
</dbReference>
<comment type="catalytic activity">
    <reaction evidence="12">
        <text>3-phosphoshikimate + phosphoenolpyruvate = 5-O-(1-carboxyvinyl)-3-phosphoshikimate + phosphate</text>
        <dbReference type="Rhea" id="RHEA:21256"/>
        <dbReference type="ChEBI" id="CHEBI:43474"/>
        <dbReference type="ChEBI" id="CHEBI:57701"/>
        <dbReference type="ChEBI" id="CHEBI:58702"/>
        <dbReference type="ChEBI" id="CHEBI:145989"/>
        <dbReference type="EC" id="2.5.1.19"/>
    </reaction>
    <physiologicalReaction direction="left-to-right" evidence="12">
        <dbReference type="Rhea" id="RHEA:21257"/>
    </physiologicalReaction>
</comment>
<comment type="pathway">
    <text evidence="1 14">Metabolic intermediate biosynthesis; chorismate biosynthesis; chorismate from D-erythrose 4-phosphate and phosphoenolpyruvate: step 6/7.</text>
</comment>
<protein>
    <recommendedName>
        <fullName evidence="14">3-phosphoshikimate 1-carboxyvinyltransferase</fullName>
        <ecNumber evidence="14">2.5.1.19</ecNumber>
    </recommendedName>
    <alternativeName>
        <fullName evidence="14">5-enolpyruvylshikimate-3-phosphate synthase</fullName>
        <shortName evidence="14">EPSP synthase</shortName>
        <shortName evidence="14">EPSPS</shortName>
    </alternativeName>
</protein>
<evidence type="ECO:0000313" key="17">
    <source>
        <dbReference type="Proteomes" id="UP000001930"/>
    </source>
</evidence>
<dbReference type="Gene3D" id="3.65.10.10">
    <property type="entry name" value="Enolpyruvate transferase domain"/>
    <property type="match status" value="2"/>
</dbReference>
<dbReference type="InterPro" id="IPR008927">
    <property type="entry name" value="6-PGluconate_DH-like_C_sf"/>
</dbReference>
<sequence>MRVHGGRLLLARAARVGRMTRRALRMQTRGASGRRPFDIDPCAPGPVPDARYLALVVSGFSFDKLVIFGVGLIGGSLALALRDGAAGGRREVVGVGRSAASIERALALRVIDRAAALDDDAQLRDALAGADLVLLAAPVAQTGPLLARIAPFLDASTIITDAGSTKSDVVAAARAALGARIGQFVPGHPIAGRESSGVEAALADLYVGRNVVLCALPENAPDALARVEAMWRAARADVRAMSAEQHDRVFAAVSHLPHVLSFALVEQILGESDAELKFSYAAGGFRDFTRIAASSPEMWRDVCLANRAALLDELDAYTAVLARLRAAIDAGDGAALETVFARSRAARAAWRERGAKPAPAVRSDTPGTGSHMEYLDLGPFSHARGTVRLPGSKSISNRVLLLAALAEGETTVTNLLDSDDTRVMLDALTKLGVKLSRDGDTCVVGGTRGAFTAKTADLFLGNAGTAVRPLTAALAVNGGDYRIHGVPRMHERPIGDLVDGLRQIGAQIDYEGNEGFPPLRIRPATISVDAPIRVRGDVSSQFLTALLMTLPLVKAKDGASVVEIDGELISKPYIEITIKLMARFGVTVERDGWQRFTVPAGVRYRSPGTIMVEGDASSASYFLAAGALGGGPLRVEGVGRASIQGDVGFANALMQMGANVTMGDDWIEVRGIGHDHGKLAPIDMDFNLIPDAAMTIAVAALFADGTSTLRNIGSWRVKETDRIAAMATELRKIGATVEEGADYLVVTPPARLTPNASIDTYDDHRMAMCFSLVSLGGVPVRINDPKCVGKTFPDYFDRFLALANA</sequence>
<dbReference type="GO" id="GO:0004665">
    <property type="term" value="F:prephenate dehydrogenase (NADP+) activity"/>
    <property type="evidence" value="ECO:0007669"/>
    <property type="project" value="InterPro"/>
</dbReference>
<dbReference type="Proteomes" id="UP000001930">
    <property type="component" value="Chromosome I"/>
</dbReference>
<dbReference type="InterPro" id="IPR006264">
    <property type="entry name" value="EPSP_synthase"/>
</dbReference>
<dbReference type="SUPFAM" id="SSF51735">
    <property type="entry name" value="NAD(P)-binding Rossmann-fold domains"/>
    <property type="match status" value="1"/>
</dbReference>
<dbReference type="FunFam" id="3.40.50.720:FF:000208">
    <property type="entry name" value="Prephenate dehydrogenase"/>
    <property type="match status" value="1"/>
</dbReference>
<dbReference type="Gene3D" id="1.10.3660.10">
    <property type="entry name" value="6-phosphogluconate dehydrogenase C-terminal like domain"/>
    <property type="match status" value="1"/>
</dbReference>
<feature type="binding site" evidence="14">
    <location>
        <position position="393"/>
    </location>
    <ligand>
        <name>3-phosphoshikimate</name>
        <dbReference type="ChEBI" id="CHEBI:145989"/>
    </ligand>
</feature>
<comment type="similarity">
    <text evidence="4 14">Belongs to the EPSP synthase family.</text>
</comment>
<feature type="binding site" evidence="14">
    <location>
        <position position="394"/>
    </location>
    <ligand>
        <name>3-phosphoshikimate</name>
        <dbReference type="ChEBI" id="CHEBI:145989"/>
    </ligand>
</feature>
<dbReference type="CDD" id="cd01556">
    <property type="entry name" value="EPSP_synthase"/>
    <property type="match status" value="1"/>
</dbReference>
<dbReference type="FunFam" id="1.10.3660.10:FF:000003">
    <property type="entry name" value="Prephenate dehydrogenase"/>
    <property type="match status" value="1"/>
</dbReference>
<dbReference type="KEGG" id="bte:BTH_I1636"/>
<evidence type="ECO:0000256" key="7">
    <source>
        <dbReference type="ARBA" id="ARBA00022605"/>
    </source>
</evidence>
<evidence type="ECO:0000256" key="13">
    <source>
        <dbReference type="ARBA" id="ARBA00049260"/>
    </source>
</evidence>
<feature type="binding site" evidence="14">
    <location>
        <position position="464"/>
    </location>
    <ligand>
        <name>phosphoenolpyruvate</name>
        <dbReference type="ChEBI" id="CHEBI:58702"/>
    </ligand>
</feature>
<feature type="binding site" evidence="14">
    <location>
        <position position="765"/>
    </location>
    <ligand>
        <name>phosphoenolpyruvate</name>
        <dbReference type="ChEBI" id="CHEBI:58702"/>
    </ligand>
</feature>
<dbReference type="GO" id="GO:0070403">
    <property type="term" value="F:NAD+ binding"/>
    <property type="evidence" value="ECO:0007669"/>
    <property type="project" value="InterPro"/>
</dbReference>
<evidence type="ECO:0000256" key="4">
    <source>
        <dbReference type="ARBA" id="ARBA00009948"/>
    </source>
</evidence>
<dbReference type="GO" id="GO:0009423">
    <property type="term" value="P:chorismate biosynthetic process"/>
    <property type="evidence" value="ECO:0007669"/>
    <property type="project" value="UniProtKB-UniRule"/>
</dbReference>
<feature type="binding site" evidence="14">
    <location>
        <position position="718"/>
    </location>
    <ligand>
        <name>3-phosphoshikimate</name>
        <dbReference type="ChEBI" id="CHEBI:145989"/>
    </ligand>
</feature>
<dbReference type="PROSITE" id="PS00885">
    <property type="entry name" value="EPSP_SYNTHASE_2"/>
    <property type="match status" value="1"/>
</dbReference>
<keyword evidence="10" id="KW-0520">NAD</keyword>
<evidence type="ECO:0000256" key="11">
    <source>
        <dbReference type="ARBA" id="ARBA00023141"/>
    </source>
</evidence>
<keyword evidence="7 14" id="KW-0028">Amino-acid biosynthesis</keyword>
<feature type="domain" description="Prephenate/arogenate dehydrogenase" evidence="15">
    <location>
        <begin position="63"/>
        <end position="358"/>
    </location>
</feature>
<proteinExistence type="inferred from homology"/>
<keyword evidence="8 14" id="KW-0808">Transferase</keyword>
<dbReference type="Gene3D" id="3.40.50.720">
    <property type="entry name" value="NAD(P)-binding Rossmann-like Domain"/>
    <property type="match status" value="1"/>
</dbReference>
<feature type="binding site" evidence="14">
    <location>
        <position position="393"/>
    </location>
    <ligand>
        <name>phosphoenolpyruvate</name>
        <dbReference type="ChEBI" id="CHEBI:58702"/>
    </ligand>
</feature>
<dbReference type="InterPro" id="IPR036291">
    <property type="entry name" value="NAD(P)-bd_dom_sf"/>
</dbReference>
<feature type="binding site" evidence="14">
    <location>
        <position position="539"/>
    </location>
    <ligand>
        <name>3-phosphoshikimate</name>
        <dbReference type="ChEBI" id="CHEBI:145989"/>
    </ligand>
</feature>
<gene>
    <name evidence="14" type="primary">aroA</name>
    <name evidence="16" type="ordered locus">BTH_I1636</name>
</gene>
<dbReference type="InterPro" id="IPR046826">
    <property type="entry name" value="PDH_N"/>
</dbReference>
<dbReference type="InterPro" id="IPR046825">
    <property type="entry name" value="PDH_C"/>
</dbReference>
<organism evidence="16 17">
    <name type="scientific">Burkholderia thailandensis (strain ATCC 700388 / DSM 13276 / CCUG 48851 / CIP 106301 / E264)</name>
    <dbReference type="NCBI Taxonomy" id="271848"/>
    <lineage>
        <taxon>Bacteria</taxon>
        <taxon>Pseudomonadati</taxon>
        <taxon>Pseudomonadota</taxon>
        <taxon>Betaproteobacteria</taxon>
        <taxon>Burkholderiales</taxon>
        <taxon>Burkholderiaceae</taxon>
        <taxon>Burkholderia</taxon>
        <taxon>pseudomallei group</taxon>
    </lineage>
</organism>
<accession>Q2SY26</accession>
<dbReference type="AlphaFoldDB" id="Q2SY26"/>
<feature type="binding site" evidence="14">
    <location>
        <position position="398"/>
    </location>
    <ligand>
        <name>3-phosphoshikimate</name>
        <dbReference type="ChEBI" id="CHEBI:145989"/>
    </ligand>
</feature>
<feature type="binding site" evidence="14">
    <location>
        <position position="570"/>
    </location>
    <ligand>
        <name>3-phosphoshikimate</name>
        <dbReference type="ChEBI" id="CHEBI:145989"/>
    </ligand>
</feature>
<dbReference type="PANTHER" id="PTHR21090">
    <property type="entry name" value="AROM/DEHYDROQUINATE SYNTHASE"/>
    <property type="match status" value="1"/>
</dbReference>
<evidence type="ECO:0000256" key="12">
    <source>
        <dbReference type="ARBA" id="ARBA00044633"/>
    </source>
</evidence>
<feature type="binding site" evidence="14">
    <location>
        <position position="790"/>
    </location>
    <ligand>
        <name>phosphoenolpyruvate</name>
        <dbReference type="ChEBI" id="CHEBI:58702"/>
    </ligand>
</feature>
<evidence type="ECO:0000256" key="8">
    <source>
        <dbReference type="ARBA" id="ARBA00022679"/>
    </source>
</evidence>
<dbReference type="SUPFAM" id="SSF55205">
    <property type="entry name" value="EPT/RTPC-like"/>
    <property type="match status" value="1"/>
</dbReference>
<dbReference type="InterPro" id="IPR036968">
    <property type="entry name" value="Enolpyruvate_Tfrase_sf"/>
</dbReference>
<dbReference type="InterPro" id="IPR001986">
    <property type="entry name" value="Enolpyruvate_Tfrase_dom"/>
</dbReference>
<comment type="subcellular location">
    <subcellularLocation>
        <location evidence="14">Cytoplasm</location>
    </subcellularLocation>
</comment>
<dbReference type="PROSITE" id="PS00104">
    <property type="entry name" value="EPSP_SYNTHASE_1"/>
    <property type="match status" value="1"/>
</dbReference>
<evidence type="ECO:0000256" key="10">
    <source>
        <dbReference type="ARBA" id="ARBA00023027"/>
    </source>
</evidence>
<comment type="catalytic activity">
    <reaction evidence="13">
        <text>prephenate + NAD(+) = 3-(4-hydroxyphenyl)pyruvate + CO2 + NADH</text>
        <dbReference type="Rhea" id="RHEA:13869"/>
        <dbReference type="ChEBI" id="CHEBI:16526"/>
        <dbReference type="ChEBI" id="CHEBI:29934"/>
        <dbReference type="ChEBI" id="CHEBI:36242"/>
        <dbReference type="ChEBI" id="CHEBI:57540"/>
        <dbReference type="ChEBI" id="CHEBI:57945"/>
        <dbReference type="EC" id="1.3.1.12"/>
    </reaction>
</comment>
<dbReference type="PANTHER" id="PTHR21090:SF5">
    <property type="entry name" value="PENTAFUNCTIONAL AROM POLYPEPTIDE"/>
    <property type="match status" value="1"/>
</dbReference>
<keyword evidence="11 14" id="KW-0057">Aromatic amino acid biosynthesis</keyword>
<feature type="active site" description="Proton acceptor" evidence="14">
    <location>
        <position position="691"/>
    </location>
</feature>